<evidence type="ECO:0000313" key="2">
    <source>
        <dbReference type="Proteomes" id="UP000045978"/>
    </source>
</evidence>
<organism evidence="1 2">
    <name type="scientific">Xanthomonas graminis pv. phlei</name>
    <dbReference type="NCBI Taxonomy" id="487906"/>
    <lineage>
        <taxon>Bacteria</taxon>
        <taxon>Pseudomonadati</taxon>
        <taxon>Pseudomonadota</taxon>
        <taxon>Gammaproteobacteria</taxon>
        <taxon>Lysobacterales</taxon>
        <taxon>Lysobacteraceae</taxon>
        <taxon>Xanthomonas</taxon>
        <taxon>Xanthomonas translucens group</taxon>
        <taxon>Xanthomonas graminis</taxon>
    </lineage>
</organism>
<dbReference type="Proteomes" id="UP000045978">
    <property type="component" value="Unassembled WGS sequence"/>
</dbReference>
<accession>A0A0K2ZYX4</accession>
<gene>
    <name evidence="1" type="ORF">XTPLMG730_2755</name>
</gene>
<name>A0A0K2ZYX4_9XANT</name>
<sequence>MAERYDEDGIPFLRSQNIRAFELSLNDVKQIDE</sequence>
<protein>
    <submittedName>
        <fullName evidence="1">Uncharacterized protein</fullName>
    </submittedName>
</protein>
<dbReference type="AlphaFoldDB" id="A0A0K2ZYX4"/>
<proteinExistence type="predicted"/>
<dbReference type="EMBL" id="CXOJ01000064">
    <property type="protein sequence ID" value="CTP90262.1"/>
    <property type="molecule type" value="Genomic_DNA"/>
</dbReference>
<evidence type="ECO:0000313" key="1">
    <source>
        <dbReference type="EMBL" id="CTP90262.1"/>
    </source>
</evidence>
<reference evidence="1 2" key="1">
    <citation type="submission" date="2015-07" db="EMBL/GenBank/DDBJ databases">
        <authorList>
            <person name="Noorani M."/>
        </authorList>
    </citation>
    <scope>NUCLEOTIDE SEQUENCE [LARGE SCALE GENOMIC DNA]</scope>
    <source>
        <strain evidence="1">LMG730</strain>
    </source>
</reference>